<proteinExistence type="predicted"/>
<protein>
    <submittedName>
        <fullName evidence="1">Uncharacterized protein</fullName>
    </submittedName>
</protein>
<dbReference type="AlphaFoldDB" id="A0AAN1KMR4"/>
<dbReference type="KEGG" id="vsh:BSZ05_07505"/>
<evidence type="ECO:0000313" key="1">
    <source>
        <dbReference type="EMBL" id="ASI89638.1"/>
    </source>
</evidence>
<accession>A0AAN1KMR4</accession>
<evidence type="ECO:0000313" key="2">
    <source>
        <dbReference type="Proteomes" id="UP000197092"/>
    </source>
</evidence>
<sequence>MSEALSKSNDKGSTSVNLKKLDELDVGYHDFAPSIERSVRCTWALNMYIQHVYRVNLSDLLVQKIHNINEALGITVQSIDLNDYKHDFTSSETLNRLIEENEYPKFLWICGLDALKDSHFSGWLRSRLTVRAIRNLRVVFVVDSREDYMEVFCDRRARFYQSTMPLQINTCDSLYTESR</sequence>
<name>A0AAN1KMR4_9VIBR</name>
<dbReference type="RefSeq" id="WP_088876572.1">
    <property type="nucleotide sequence ID" value="NZ_CP018308.1"/>
</dbReference>
<reference evidence="2" key="1">
    <citation type="submission" date="2016-12" db="EMBL/GenBank/DDBJ databases">
        <title>Comparative genomic analysis reveals the diversity, evolution, and environmental adaptation strategies of the genus Vibrio.</title>
        <authorList>
            <person name="Lin H."/>
            <person name="Wang X."/>
            <person name="Zhang X.-H."/>
        </authorList>
    </citation>
    <scope>NUCLEOTIDE SEQUENCE [LARGE SCALE GENOMIC DNA]</scope>
    <source>
        <strain evidence="2">QT6D1</strain>
    </source>
</reference>
<dbReference type="Proteomes" id="UP000197092">
    <property type="component" value="Chromosome 1"/>
</dbReference>
<dbReference type="EMBL" id="CP018308">
    <property type="protein sequence ID" value="ASI89638.1"/>
    <property type="molecule type" value="Genomic_DNA"/>
</dbReference>
<organism evidence="1 2">
    <name type="scientific">Vibrio mediterranei</name>
    <dbReference type="NCBI Taxonomy" id="689"/>
    <lineage>
        <taxon>Bacteria</taxon>
        <taxon>Pseudomonadati</taxon>
        <taxon>Pseudomonadota</taxon>
        <taxon>Gammaproteobacteria</taxon>
        <taxon>Vibrionales</taxon>
        <taxon>Vibrionaceae</taxon>
        <taxon>Vibrio</taxon>
    </lineage>
</organism>
<gene>
    <name evidence="1" type="ORF">BSZ05_07505</name>
</gene>